<protein>
    <submittedName>
        <fullName evidence="6">Butanediol dehydrogenase</fullName>
    </submittedName>
</protein>
<dbReference type="Gene3D" id="3.40.50.720">
    <property type="entry name" value="NAD(P)-binding Rossmann-like Domain"/>
    <property type="match status" value="1"/>
</dbReference>
<feature type="domain" description="Enoyl reductase (ER)" evidence="5">
    <location>
        <begin position="10"/>
        <end position="341"/>
    </location>
</feature>
<comment type="caution">
    <text evidence="6">The sequence shown here is derived from an EMBL/GenBank/DDBJ whole genome shotgun (WGS) entry which is preliminary data.</text>
</comment>
<dbReference type="PANTHER" id="PTHR43401">
    <property type="entry name" value="L-THREONINE 3-DEHYDROGENASE"/>
    <property type="match status" value="1"/>
</dbReference>
<evidence type="ECO:0000313" key="6">
    <source>
        <dbReference type="EMBL" id="GGE27220.1"/>
    </source>
</evidence>
<dbReference type="InterPro" id="IPR050129">
    <property type="entry name" value="Zn_alcohol_dh"/>
</dbReference>
<dbReference type="Pfam" id="PF00107">
    <property type="entry name" value="ADH_zinc_N"/>
    <property type="match status" value="1"/>
</dbReference>
<proteinExistence type="inferred from homology"/>
<dbReference type="Proteomes" id="UP000628775">
    <property type="component" value="Unassembled WGS sequence"/>
</dbReference>
<dbReference type="Gene3D" id="3.90.180.10">
    <property type="entry name" value="Medium-chain alcohol dehydrogenases, catalytic domain"/>
    <property type="match status" value="1"/>
</dbReference>
<sequence length="343" mass="38402">MKTLVTHSDGQLEVREIPIPSFHSKQALVKTISCGICGTDSTLIHSRFKGFPKEDYPLMLGHEGVGRVVEIGAEVKSFKVGDVVLLPFNDADEELYGALGSAWGAFSEYGVINDKACYEEEQIPEVAYAQQIVPKDIDPVDAAMLVTLREVLSNINYFGIKEKDSVVVFGSGPVALTFIKLMKLKGINQIIGVARSEEKKRVLLASGAKTVFNSREVNYAEEIHRLFPKGVNYVLDAVGSTDIINEALELICDRGEILCYGVPKNNQMQLDWSKGPYNWKINFQQMPSKLEEGEAYAQILEWIRAGRLVLKDFISDYYKFDHILEAFQTVARHDVLKKAIITY</sequence>
<comment type="cofactor">
    <cofactor evidence="4">
        <name>Zn(2+)</name>
        <dbReference type="ChEBI" id="CHEBI:29105"/>
    </cofactor>
</comment>
<name>A0A8J2YDU9_9BACL</name>
<dbReference type="InterPro" id="IPR011032">
    <property type="entry name" value="GroES-like_sf"/>
</dbReference>
<dbReference type="PANTHER" id="PTHR43401:SF2">
    <property type="entry name" value="L-THREONINE 3-DEHYDROGENASE"/>
    <property type="match status" value="1"/>
</dbReference>
<evidence type="ECO:0000256" key="4">
    <source>
        <dbReference type="RuleBase" id="RU361277"/>
    </source>
</evidence>
<evidence type="ECO:0000256" key="2">
    <source>
        <dbReference type="ARBA" id="ARBA00022833"/>
    </source>
</evidence>
<dbReference type="SUPFAM" id="SSF51735">
    <property type="entry name" value="NAD(P)-binding Rossmann-fold domains"/>
    <property type="match status" value="1"/>
</dbReference>
<dbReference type="SMART" id="SM00829">
    <property type="entry name" value="PKS_ER"/>
    <property type="match status" value="1"/>
</dbReference>
<dbReference type="InterPro" id="IPR036291">
    <property type="entry name" value="NAD(P)-bd_dom_sf"/>
</dbReference>
<dbReference type="InterPro" id="IPR020843">
    <property type="entry name" value="ER"/>
</dbReference>
<comment type="similarity">
    <text evidence="4">Belongs to the zinc-containing alcohol dehydrogenase family.</text>
</comment>
<keyword evidence="1 4" id="KW-0479">Metal-binding</keyword>
<reference evidence="6" key="2">
    <citation type="submission" date="2020-09" db="EMBL/GenBank/DDBJ databases">
        <authorList>
            <person name="Sun Q."/>
            <person name="Zhou Y."/>
        </authorList>
    </citation>
    <scope>NUCLEOTIDE SEQUENCE</scope>
    <source>
        <strain evidence="6">CGMCC 1.15371</strain>
    </source>
</reference>
<dbReference type="AlphaFoldDB" id="A0A8J2YDU9"/>
<accession>A0A8J2YDU9</accession>
<organism evidence="6 7">
    <name type="scientific">Pullulanibacillus camelliae</name>
    <dbReference type="NCBI Taxonomy" id="1707096"/>
    <lineage>
        <taxon>Bacteria</taxon>
        <taxon>Bacillati</taxon>
        <taxon>Bacillota</taxon>
        <taxon>Bacilli</taxon>
        <taxon>Bacillales</taxon>
        <taxon>Sporolactobacillaceae</taxon>
        <taxon>Pullulanibacillus</taxon>
    </lineage>
</organism>
<dbReference type="Pfam" id="PF08240">
    <property type="entry name" value="ADH_N"/>
    <property type="match status" value="1"/>
</dbReference>
<dbReference type="EMBL" id="BMIR01000001">
    <property type="protein sequence ID" value="GGE27220.1"/>
    <property type="molecule type" value="Genomic_DNA"/>
</dbReference>
<evidence type="ECO:0000256" key="1">
    <source>
        <dbReference type="ARBA" id="ARBA00022723"/>
    </source>
</evidence>
<dbReference type="InterPro" id="IPR013154">
    <property type="entry name" value="ADH-like_N"/>
</dbReference>
<dbReference type="InterPro" id="IPR002328">
    <property type="entry name" value="ADH_Zn_CS"/>
</dbReference>
<dbReference type="GO" id="GO:0016491">
    <property type="term" value="F:oxidoreductase activity"/>
    <property type="evidence" value="ECO:0007669"/>
    <property type="project" value="UniProtKB-KW"/>
</dbReference>
<evidence type="ECO:0000259" key="5">
    <source>
        <dbReference type="SMART" id="SM00829"/>
    </source>
</evidence>
<evidence type="ECO:0000256" key="3">
    <source>
        <dbReference type="ARBA" id="ARBA00023002"/>
    </source>
</evidence>
<keyword evidence="2 4" id="KW-0862">Zinc</keyword>
<reference evidence="6" key="1">
    <citation type="journal article" date="2014" name="Int. J. Syst. Evol. Microbiol.">
        <title>Complete genome sequence of Corynebacterium casei LMG S-19264T (=DSM 44701T), isolated from a smear-ripened cheese.</title>
        <authorList>
            <consortium name="US DOE Joint Genome Institute (JGI-PGF)"/>
            <person name="Walter F."/>
            <person name="Albersmeier A."/>
            <person name="Kalinowski J."/>
            <person name="Ruckert C."/>
        </authorList>
    </citation>
    <scope>NUCLEOTIDE SEQUENCE</scope>
    <source>
        <strain evidence="6">CGMCC 1.15371</strain>
    </source>
</reference>
<gene>
    <name evidence="6" type="primary">adhB</name>
    <name evidence="6" type="ORF">GCM10011391_01940</name>
</gene>
<dbReference type="RefSeq" id="WP_188687949.1">
    <property type="nucleotide sequence ID" value="NZ_BMIR01000001.1"/>
</dbReference>
<dbReference type="PROSITE" id="PS00059">
    <property type="entry name" value="ADH_ZINC"/>
    <property type="match status" value="1"/>
</dbReference>
<dbReference type="InterPro" id="IPR013149">
    <property type="entry name" value="ADH-like_C"/>
</dbReference>
<evidence type="ECO:0000313" key="7">
    <source>
        <dbReference type="Proteomes" id="UP000628775"/>
    </source>
</evidence>
<dbReference type="SUPFAM" id="SSF50129">
    <property type="entry name" value="GroES-like"/>
    <property type="match status" value="1"/>
</dbReference>
<keyword evidence="7" id="KW-1185">Reference proteome</keyword>
<keyword evidence="3" id="KW-0560">Oxidoreductase</keyword>
<dbReference type="GO" id="GO:0008270">
    <property type="term" value="F:zinc ion binding"/>
    <property type="evidence" value="ECO:0007669"/>
    <property type="project" value="InterPro"/>
</dbReference>